<dbReference type="Proteomes" id="UP000799118">
    <property type="component" value="Unassembled WGS sequence"/>
</dbReference>
<gene>
    <name evidence="2" type="ORF">BT96DRAFT_934729</name>
</gene>
<accession>A0A6A4I732</accession>
<evidence type="ECO:0000313" key="3">
    <source>
        <dbReference type="Proteomes" id="UP000799118"/>
    </source>
</evidence>
<keyword evidence="3" id="KW-1185">Reference proteome</keyword>
<feature type="signal peptide" evidence="1">
    <location>
        <begin position="1"/>
        <end position="20"/>
    </location>
</feature>
<proteinExistence type="predicted"/>
<feature type="chain" id="PRO_5025622860" evidence="1">
    <location>
        <begin position="21"/>
        <end position="100"/>
    </location>
</feature>
<dbReference type="AlphaFoldDB" id="A0A6A4I732"/>
<keyword evidence="1" id="KW-0732">Signal</keyword>
<sequence>MFLSRYFALTVSCLLLTVYAAPPVRCQGTVENSLSANNHENAFCESRVSTGVSDAAYEQAKELTDYGIIVDHAMLDFEARLRSQAWHHAEDRVIFRTRRR</sequence>
<dbReference type="EMBL" id="ML769407">
    <property type="protein sequence ID" value="KAE9405750.1"/>
    <property type="molecule type" value="Genomic_DNA"/>
</dbReference>
<organism evidence="2 3">
    <name type="scientific">Gymnopus androsaceus JB14</name>
    <dbReference type="NCBI Taxonomy" id="1447944"/>
    <lineage>
        <taxon>Eukaryota</taxon>
        <taxon>Fungi</taxon>
        <taxon>Dikarya</taxon>
        <taxon>Basidiomycota</taxon>
        <taxon>Agaricomycotina</taxon>
        <taxon>Agaricomycetes</taxon>
        <taxon>Agaricomycetidae</taxon>
        <taxon>Agaricales</taxon>
        <taxon>Marasmiineae</taxon>
        <taxon>Omphalotaceae</taxon>
        <taxon>Gymnopus</taxon>
    </lineage>
</organism>
<reference evidence="2" key="1">
    <citation type="journal article" date="2019" name="Environ. Microbiol.">
        <title>Fungal ecological strategies reflected in gene transcription - a case study of two litter decomposers.</title>
        <authorList>
            <person name="Barbi F."/>
            <person name="Kohler A."/>
            <person name="Barry K."/>
            <person name="Baskaran P."/>
            <person name="Daum C."/>
            <person name="Fauchery L."/>
            <person name="Ihrmark K."/>
            <person name="Kuo A."/>
            <person name="LaButti K."/>
            <person name="Lipzen A."/>
            <person name="Morin E."/>
            <person name="Grigoriev I.V."/>
            <person name="Henrissat B."/>
            <person name="Lindahl B."/>
            <person name="Martin F."/>
        </authorList>
    </citation>
    <scope>NUCLEOTIDE SEQUENCE</scope>
    <source>
        <strain evidence="2">JB14</strain>
    </source>
</reference>
<protein>
    <submittedName>
        <fullName evidence="2">Uncharacterized protein</fullName>
    </submittedName>
</protein>
<evidence type="ECO:0000256" key="1">
    <source>
        <dbReference type="SAM" id="SignalP"/>
    </source>
</evidence>
<evidence type="ECO:0000313" key="2">
    <source>
        <dbReference type="EMBL" id="KAE9405750.1"/>
    </source>
</evidence>
<name>A0A6A4I732_9AGAR</name>